<dbReference type="Gene3D" id="1.10.3260.10">
    <property type="entry name" value="DNA ligase, ATP-dependent, N-terminal domain"/>
    <property type="match status" value="1"/>
</dbReference>
<dbReference type="InterPro" id="IPR036599">
    <property type="entry name" value="DNA_ligase_N_sf"/>
</dbReference>
<dbReference type="GeneID" id="87866054"/>
<dbReference type="NCBIfam" id="TIGR00574">
    <property type="entry name" value="dnl1"/>
    <property type="match status" value="1"/>
</dbReference>
<dbReference type="GO" id="GO:0003910">
    <property type="term" value="F:DNA ligase (ATP) activity"/>
    <property type="evidence" value="ECO:0007669"/>
    <property type="project" value="UniProtKB-EC"/>
</dbReference>
<evidence type="ECO:0000256" key="12">
    <source>
        <dbReference type="ARBA" id="ARBA00023204"/>
    </source>
</evidence>
<comment type="similarity">
    <text evidence="3 17">Belongs to the ATP-dependent DNA ligase family.</text>
</comment>
<dbReference type="InterPro" id="IPR012340">
    <property type="entry name" value="NA-bd_OB-fold"/>
</dbReference>
<dbReference type="PANTHER" id="PTHR45997">
    <property type="entry name" value="DNA LIGASE 4"/>
    <property type="match status" value="1"/>
</dbReference>
<dbReference type="FunFam" id="1.10.3260.10:FF:000008">
    <property type="entry name" value="DNA ligase 4"/>
    <property type="match status" value="1"/>
</dbReference>
<dbReference type="SUPFAM" id="SSF52113">
    <property type="entry name" value="BRCT domain"/>
    <property type="match status" value="2"/>
</dbReference>
<dbReference type="InterPro" id="IPR036420">
    <property type="entry name" value="BRCT_dom_sf"/>
</dbReference>
<dbReference type="GO" id="GO:0005524">
    <property type="term" value="F:ATP binding"/>
    <property type="evidence" value="ECO:0007669"/>
    <property type="project" value="UniProtKB-KW"/>
</dbReference>
<evidence type="ECO:0000313" key="21">
    <source>
        <dbReference type="EMBL" id="KAK3340344.1"/>
    </source>
</evidence>
<feature type="region of interest" description="Disordered" evidence="18">
    <location>
        <begin position="692"/>
        <end position="712"/>
    </location>
</feature>
<dbReference type="PROSITE" id="PS00697">
    <property type="entry name" value="DNA_LIGASE_A1"/>
    <property type="match status" value="1"/>
</dbReference>
<dbReference type="Pfam" id="PF01068">
    <property type="entry name" value="DNA_ligase_A_M"/>
    <property type="match status" value="1"/>
</dbReference>
<keyword evidence="9 16" id="KW-0067">ATP-binding</keyword>
<comment type="caution">
    <text evidence="21">The sequence shown here is derived from an EMBL/GenBank/DDBJ whole genome shotgun (WGS) entry which is preliminary data.</text>
</comment>
<dbReference type="Gene3D" id="3.30.470.30">
    <property type="entry name" value="DNA ligase/mRNA capping enzyme"/>
    <property type="match status" value="1"/>
</dbReference>
<dbReference type="AlphaFoldDB" id="A0AAE0JAZ3"/>
<dbReference type="Proteomes" id="UP001278500">
    <property type="component" value="Unassembled WGS sequence"/>
</dbReference>
<dbReference type="SUPFAM" id="SSF117018">
    <property type="entry name" value="ATP-dependent DNA ligase DNA-binding domain"/>
    <property type="match status" value="1"/>
</dbReference>
<organism evidence="21 22">
    <name type="scientific">Neurospora tetraspora</name>
    <dbReference type="NCBI Taxonomy" id="94610"/>
    <lineage>
        <taxon>Eukaryota</taxon>
        <taxon>Fungi</taxon>
        <taxon>Dikarya</taxon>
        <taxon>Ascomycota</taxon>
        <taxon>Pezizomycotina</taxon>
        <taxon>Sordariomycetes</taxon>
        <taxon>Sordariomycetidae</taxon>
        <taxon>Sordariales</taxon>
        <taxon>Sordariaceae</taxon>
        <taxon>Neurospora</taxon>
    </lineage>
</organism>
<dbReference type="InterPro" id="IPR000977">
    <property type="entry name" value="DNA_ligase_ATP-dep"/>
</dbReference>
<sequence length="1063" mass="120331">MNTNRRSRSPDEEALEEDQHQYGAGTLSLEELDEHFPNRPRNHSKTFPFSDLFRTLFNPLIDCKPSTSGTVRGPKPGRGGHFSKVSYHEQRRHIIERFMLRWRSEVGNDFYPAMRLILPDKDRDRGVYGLKENTIGKLLVKVMKIDRNSEDGYNLMHWKLPGGGQSGISRSVGDFVGRCFEIVSKRAMCAQPGGMTIADVNVMLDRLAGASGEAEQLPIFEEFYRGMNAEEMMWLVRIILKDMKVGATERTFLNLWHPDAEALFSVSSSLRRVCWELYDPEFRLEQHETGIKLMQCFQPQLAQFQMTTTFEKLVKNLGVTEENQEFWIEEKLDGERMQMHMQEDDTVPGGFRFAFWSRKAKDYTYLYGESLGDEQSALTRHLHKAFDDGVRNLILDGEMITWDIDIDKMVPFGTLKTAALEQQKNPSKAGPRPLYRVFDILLLNDKPLTEYTLNDRRRALERAVVGVHRRLEILPFERATSPDAIEPLLRRVVAEASEGLVLKNPRSRYSLNSRNNDWIKVKPEYMSEFGESLDCVVVGGYFGSGRRGGTLSSFLCGLRVSQNFIKSGKAATAEKCLSFFKVGGGFKAEDYAEIRHHTEGKWHDWDPSSPPTEYIELGGGDRLQYEKPDVWIRPSDSVVISVKGASITPSDQFAMGWTLRFPRFRKLRLDRAWDSALDMDEFEALRGKIKDQEQERKKMEMENRKRKPATKRARKDLVIAGMSDPYSLASSSATPVIVAPRETREASTHLFKDLDFCVLSESLKPNKMAKPALEKLIKDHGGRIHQQVMDRRSGEGKKIIIPIADKNVVKVASLKKAMPEMDIIRPKWIFDCLAQPMSQKEKGYLLPFETSHLFHAGSEQTQEEAEQAADKFGDSYTRDLADTNELKAVMDGIESDDYVSDSDWDSDSGGGRGVGGGFDVNYFLDHLEAQGTSLDELRSFMFRRCRVFFALASNGTSDGTSAAVVCENKALRLKNYVRFGNGKVVDELETATHVVVVTASSGSGAGEESKNAKTEEREMAAEIRYKISLGEMGSPVPRIVKGEWVEESWKEGTVVDEEGYVAG</sequence>
<dbReference type="InterPro" id="IPR012310">
    <property type="entry name" value="DNA_ligase_ATP-dep_cent"/>
</dbReference>
<evidence type="ECO:0000256" key="10">
    <source>
        <dbReference type="ARBA" id="ARBA00022842"/>
    </source>
</evidence>
<dbReference type="InterPro" id="IPR044125">
    <property type="entry name" value="Adenylation_DNA_ligase_IV"/>
</dbReference>
<evidence type="ECO:0000256" key="17">
    <source>
        <dbReference type="RuleBase" id="RU004196"/>
    </source>
</evidence>
<dbReference type="Pfam" id="PF04679">
    <property type="entry name" value="DNA_ligase_A_C"/>
    <property type="match status" value="1"/>
</dbReference>
<proteinExistence type="inferred from homology"/>
<dbReference type="GO" id="GO:0071897">
    <property type="term" value="P:DNA biosynthetic process"/>
    <property type="evidence" value="ECO:0007669"/>
    <property type="project" value="InterPro"/>
</dbReference>
<dbReference type="SUPFAM" id="SSF50249">
    <property type="entry name" value="Nucleic acid-binding proteins"/>
    <property type="match status" value="1"/>
</dbReference>
<dbReference type="PROSITE" id="PS50172">
    <property type="entry name" value="BRCT"/>
    <property type="match status" value="2"/>
</dbReference>
<evidence type="ECO:0000256" key="18">
    <source>
        <dbReference type="SAM" id="MobiDB-lite"/>
    </source>
</evidence>
<keyword evidence="13" id="KW-0539">Nucleus</keyword>
<feature type="domain" description="BRCT" evidence="20">
    <location>
        <begin position="973"/>
        <end position="1062"/>
    </location>
</feature>
<dbReference type="PANTHER" id="PTHR45997:SF1">
    <property type="entry name" value="DNA LIGASE 4"/>
    <property type="match status" value="1"/>
</dbReference>
<feature type="compositionally biased region" description="Basic and acidic residues" evidence="18">
    <location>
        <begin position="692"/>
        <end position="703"/>
    </location>
</feature>
<evidence type="ECO:0000259" key="20">
    <source>
        <dbReference type="PROSITE" id="PS50172"/>
    </source>
</evidence>
<evidence type="ECO:0000256" key="15">
    <source>
        <dbReference type="ARBA" id="ARBA00043870"/>
    </source>
</evidence>
<dbReference type="RefSeq" id="XP_062679286.1">
    <property type="nucleotide sequence ID" value="XM_062828900.1"/>
</dbReference>
<comment type="cofactor">
    <cofactor evidence="1">
        <name>Mg(2+)</name>
        <dbReference type="ChEBI" id="CHEBI:18420"/>
    </cofactor>
</comment>
<dbReference type="PROSITE" id="PS50160">
    <property type="entry name" value="DNA_LIGASE_A3"/>
    <property type="match status" value="1"/>
</dbReference>
<evidence type="ECO:0000256" key="4">
    <source>
        <dbReference type="ARBA" id="ARBA00022598"/>
    </source>
</evidence>
<evidence type="ECO:0000256" key="9">
    <source>
        <dbReference type="ARBA" id="ARBA00022840"/>
    </source>
</evidence>
<dbReference type="CDD" id="cd00027">
    <property type="entry name" value="BRCT"/>
    <property type="match status" value="1"/>
</dbReference>
<evidence type="ECO:0000256" key="14">
    <source>
        <dbReference type="ARBA" id="ARBA00034003"/>
    </source>
</evidence>
<dbReference type="InterPro" id="IPR012308">
    <property type="entry name" value="DNA_ligase_ATP-dep_N"/>
</dbReference>
<comment type="subcellular location">
    <subcellularLocation>
        <location evidence="2">Nucleus</location>
    </subcellularLocation>
</comment>
<evidence type="ECO:0000256" key="3">
    <source>
        <dbReference type="ARBA" id="ARBA00007572"/>
    </source>
</evidence>
<evidence type="ECO:0000256" key="2">
    <source>
        <dbReference type="ARBA" id="ARBA00004123"/>
    </source>
</evidence>
<dbReference type="InterPro" id="IPR012309">
    <property type="entry name" value="DNA_ligase_ATP-dep_C"/>
</dbReference>
<comment type="catalytic activity">
    <reaction evidence="14 16">
        <text>ATP + (deoxyribonucleotide)n-3'-hydroxyl + 5'-phospho-(deoxyribonucleotide)m = (deoxyribonucleotide)n+m + AMP + diphosphate.</text>
        <dbReference type="EC" id="6.5.1.1"/>
    </reaction>
</comment>
<dbReference type="GO" id="GO:0046872">
    <property type="term" value="F:metal ion binding"/>
    <property type="evidence" value="ECO:0007669"/>
    <property type="project" value="UniProtKB-KW"/>
</dbReference>
<feature type="region of interest" description="Disordered" evidence="18">
    <location>
        <begin position="1"/>
        <end position="22"/>
    </location>
</feature>
<evidence type="ECO:0000256" key="16">
    <source>
        <dbReference type="RuleBase" id="RU000617"/>
    </source>
</evidence>
<reference evidence="21" key="1">
    <citation type="journal article" date="2023" name="Mol. Phylogenet. Evol.">
        <title>Genome-scale phylogeny and comparative genomics of the fungal order Sordariales.</title>
        <authorList>
            <person name="Hensen N."/>
            <person name="Bonometti L."/>
            <person name="Westerberg I."/>
            <person name="Brannstrom I.O."/>
            <person name="Guillou S."/>
            <person name="Cros-Aarteil S."/>
            <person name="Calhoun S."/>
            <person name="Haridas S."/>
            <person name="Kuo A."/>
            <person name="Mondo S."/>
            <person name="Pangilinan J."/>
            <person name="Riley R."/>
            <person name="LaButti K."/>
            <person name="Andreopoulos B."/>
            <person name="Lipzen A."/>
            <person name="Chen C."/>
            <person name="Yan M."/>
            <person name="Daum C."/>
            <person name="Ng V."/>
            <person name="Clum A."/>
            <person name="Steindorff A."/>
            <person name="Ohm R.A."/>
            <person name="Martin F."/>
            <person name="Silar P."/>
            <person name="Natvig D.O."/>
            <person name="Lalanne C."/>
            <person name="Gautier V."/>
            <person name="Ament-Velasquez S.L."/>
            <person name="Kruys A."/>
            <person name="Hutchinson M.I."/>
            <person name="Powell A.J."/>
            <person name="Barry K."/>
            <person name="Miller A.N."/>
            <person name="Grigoriev I.V."/>
            <person name="Debuchy R."/>
            <person name="Gladieux P."/>
            <person name="Hiltunen Thoren M."/>
            <person name="Johannesson H."/>
        </authorList>
    </citation>
    <scope>NUCLEOTIDE SEQUENCE</scope>
    <source>
        <strain evidence="21">CBS 560.94</strain>
    </source>
</reference>
<evidence type="ECO:0000259" key="19">
    <source>
        <dbReference type="PROSITE" id="PS50160"/>
    </source>
</evidence>
<feature type="domain" description="ATP-dependent DNA ligase family profile" evidence="19">
    <location>
        <begin position="437"/>
        <end position="560"/>
    </location>
</feature>
<evidence type="ECO:0000256" key="7">
    <source>
        <dbReference type="ARBA" id="ARBA00022741"/>
    </source>
</evidence>
<keyword evidence="8 16" id="KW-0227">DNA damage</keyword>
<dbReference type="CDD" id="cd07968">
    <property type="entry name" value="OBF_DNA_ligase_IV"/>
    <property type="match status" value="1"/>
</dbReference>
<dbReference type="FunFam" id="2.40.50.140:FF:000234">
    <property type="entry name" value="DNA ligase"/>
    <property type="match status" value="1"/>
</dbReference>
<dbReference type="InterPro" id="IPR016059">
    <property type="entry name" value="DNA_ligase_ATP-dep_CS"/>
</dbReference>
<dbReference type="EC" id="6.5.1.1" evidence="16"/>
<name>A0AAE0JAZ3_9PEZI</name>
<keyword evidence="10" id="KW-0460">Magnesium</keyword>
<dbReference type="GO" id="GO:0032807">
    <property type="term" value="C:DNA ligase IV complex"/>
    <property type="evidence" value="ECO:0007669"/>
    <property type="project" value="TreeGrafter"/>
</dbReference>
<dbReference type="GO" id="GO:0006303">
    <property type="term" value="P:double-strand break repair via nonhomologous end joining"/>
    <property type="evidence" value="ECO:0007669"/>
    <property type="project" value="TreeGrafter"/>
</dbReference>
<evidence type="ECO:0000256" key="11">
    <source>
        <dbReference type="ARBA" id="ARBA00023172"/>
    </source>
</evidence>
<keyword evidence="11 16" id="KW-0233">DNA recombination</keyword>
<dbReference type="Pfam" id="PF16589">
    <property type="entry name" value="BRCT_2"/>
    <property type="match status" value="1"/>
</dbReference>
<keyword evidence="22" id="KW-1185">Reference proteome</keyword>
<gene>
    <name evidence="21" type="ORF">B0H65DRAFT_528720</name>
</gene>
<protein>
    <recommendedName>
        <fullName evidence="16">DNA ligase</fullName>
        <ecNumber evidence="16">6.5.1.1</ecNumber>
    </recommendedName>
</protein>
<dbReference type="Gene3D" id="2.40.50.140">
    <property type="entry name" value="Nucleic acid-binding proteins"/>
    <property type="match status" value="1"/>
</dbReference>
<dbReference type="SUPFAM" id="SSF56091">
    <property type="entry name" value="DNA ligase/mRNA capping enzyme, catalytic domain"/>
    <property type="match status" value="1"/>
</dbReference>
<dbReference type="FunFam" id="3.30.470.30:FF:000013">
    <property type="entry name" value="DNA ligase"/>
    <property type="match status" value="1"/>
</dbReference>
<comment type="function">
    <text evidence="15">DNA ligase involved in DNA non-homologous end joining (NHEJ); required for double-strand break (DSB) repair.</text>
</comment>
<keyword evidence="7 16" id="KW-0547">Nucleotide-binding</keyword>
<feature type="domain" description="BRCT" evidence="20">
    <location>
        <begin position="746"/>
        <end position="846"/>
    </location>
</feature>
<evidence type="ECO:0000256" key="13">
    <source>
        <dbReference type="ARBA" id="ARBA00023242"/>
    </source>
</evidence>
<keyword evidence="6" id="KW-0677">Repeat</keyword>
<keyword evidence="5" id="KW-0479">Metal-binding</keyword>
<dbReference type="GO" id="GO:0006310">
    <property type="term" value="P:DNA recombination"/>
    <property type="evidence" value="ECO:0007669"/>
    <property type="project" value="UniProtKB-KW"/>
</dbReference>
<evidence type="ECO:0000256" key="5">
    <source>
        <dbReference type="ARBA" id="ARBA00022723"/>
    </source>
</evidence>
<accession>A0AAE0JAZ3</accession>
<dbReference type="GO" id="GO:0003677">
    <property type="term" value="F:DNA binding"/>
    <property type="evidence" value="ECO:0007669"/>
    <property type="project" value="InterPro"/>
</dbReference>
<keyword evidence="4 16" id="KW-0436">Ligase</keyword>
<reference evidence="21" key="2">
    <citation type="submission" date="2023-06" db="EMBL/GenBank/DDBJ databases">
        <authorList>
            <consortium name="Lawrence Berkeley National Laboratory"/>
            <person name="Haridas S."/>
            <person name="Hensen N."/>
            <person name="Bonometti L."/>
            <person name="Westerberg I."/>
            <person name="Brannstrom I.O."/>
            <person name="Guillou S."/>
            <person name="Cros-Aarteil S."/>
            <person name="Calhoun S."/>
            <person name="Kuo A."/>
            <person name="Mondo S."/>
            <person name="Pangilinan J."/>
            <person name="Riley R."/>
            <person name="Labutti K."/>
            <person name="Andreopoulos B."/>
            <person name="Lipzen A."/>
            <person name="Chen C."/>
            <person name="Yanf M."/>
            <person name="Daum C."/>
            <person name="Ng V."/>
            <person name="Clum A."/>
            <person name="Steindorff A."/>
            <person name="Ohm R."/>
            <person name="Martin F."/>
            <person name="Silar P."/>
            <person name="Natvig D."/>
            <person name="Lalanne C."/>
            <person name="Gautier V."/>
            <person name="Ament-Velasquez S.L."/>
            <person name="Kruys A."/>
            <person name="Hutchinson M.I."/>
            <person name="Powell A.J."/>
            <person name="Barry K."/>
            <person name="Miller A.N."/>
            <person name="Grigoriev I.V."/>
            <person name="Debuchy R."/>
            <person name="Gladieux P."/>
            <person name="Thoren M.H."/>
            <person name="Johannesson H."/>
        </authorList>
    </citation>
    <scope>NUCLEOTIDE SEQUENCE</scope>
    <source>
        <strain evidence="21">CBS 560.94</strain>
    </source>
</reference>
<dbReference type="CDD" id="cd07903">
    <property type="entry name" value="Adenylation_DNA_ligase_IV"/>
    <property type="match status" value="1"/>
</dbReference>
<evidence type="ECO:0000256" key="6">
    <source>
        <dbReference type="ARBA" id="ARBA00022737"/>
    </source>
</evidence>
<dbReference type="GO" id="GO:0006297">
    <property type="term" value="P:nucleotide-excision repair, DNA gap filling"/>
    <property type="evidence" value="ECO:0007669"/>
    <property type="project" value="TreeGrafter"/>
</dbReference>
<dbReference type="Gene3D" id="3.40.50.10190">
    <property type="entry name" value="BRCT domain"/>
    <property type="match status" value="2"/>
</dbReference>
<dbReference type="InterPro" id="IPR029710">
    <property type="entry name" value="LIG4"/>
</dbReference>
<dbReference type="Pfam" id="PF04675">
    <property type="entry name" value="DNA_ligase_A_N"/>
    <property type="match status" value="1"/>
</dbReference>
<evidence type="ECO:0000313" key="22">
    <source>
        <dbReference type="Proteomes" id="UP001278500"/>
    </source>
</evidence>
<keyword evidence="12 16" id="KW-0234">DNA repair</keyword>
<dbReference type="InterPro" id="IPR001357">
    <property type="entry name" value="BRCT_dom"/>
</dbReference>
<dbReference type="EMBL" id="JAUEPP010000006">
    <property type="protein sequence ID" value="KAK3340344.1"/>
    <property type="molecule type" value="Genomic_DNA"/>
</dbReference>
<evidence type="ECO:0000256" key="1">
    <source>
        <dbReference type="ARBA" id="ARBA00001946"/>
    </source>
</evidence>
<evidence type="ECO:0000256" key="8">
    <source>
        <dbReference type="ARBA" id="ARBA00022763"/>
    </source>
</evidence>